<evidence type="ECO:0000313" key="1">
    <source>
        <dbReference type="EMBL" id="VUX65206.1"/>
    </source>
</evidence>
<reference evidence="1 2" key="1">
    <citation type="submission" date="2019-07" db="EMBL/GenBank/DDBJ databases">
        <authorList>
            <person name="Chang H.-W."/>
            <person name="Raman A."/>
            <person name="Venkatesh S."/>
            <person name="Gehrig J."/>
        </authorList>
    </citation>
    <scope>NUCLEOTIDE SEQUENCE [LARGE SCALE GENOMIC DNA]</scope>
    <source>
        <strain evidence="1">Blautia_wexlerae_LFYP_14</strain>
    </source>
</reference>
<accession>A0A564WRW6</accession>
<name>A0A564WRW6_9FIRM</name>
<keyword evidence="2" id="KW-1185">Reference proteome</keyword>
<dbReference type="Proteomes" id="UP000366766">
    <property type="component" value="Unassembled WGS sequence"/>
</dbReference>
<evidence type="ECO:0000313" key="2">
    <source>
        <dbReference type="Proteomes" id="UP000366766"/>
    </source>
</evidence>
<organism evidence="1 2">
    <name type="scientific">Blautia wexlerae</name>
    <dbReference type="NCBI Taxonomy" id="418240"/>
    <lineage>
        <taxon>Bacteria</taxon>
        <taxon>Bacillati</taxon>
        <taxon>Bacillota</taxon>
        <taxon>Clostridia</taxon>
        <taxon>Lachnospirales</taxon>
        <taxon>Lachnospiraceae</taxon>
        <taxon>Blautia</taxon>
    </lineage>
</organism>
<sequence>MAKIYAALIIKGVKTMDDVPDKLKDAVKAILEGGN</sequence>
<dbReference type="InterPro" id="IPR047907">
    <property type="entry name" value="CD1375-like"/>
</dbReference>
<dbReference type="RefSeq" id="WP_279230845.1">
    <property type="nucleotide sequence ID" value="NZ_CABHOF010000037.1"/>
</dbReference>
<dbReference type="NCBIfam" id="NF040910">
    <property type="entry name" value="CD1375_fam"/>
    <property type="match status" value="1"/>
</dbReference>
<protein>
    <submittedName>
        <fullName evidence="1">Uncharacterized protein</fullName>
    </submittedName>
</protein>
<dbReference type="AlphaFoldDB" id="A0A564WRW6"/>
<gene>
    <name evidence="1" type="ORF">BWLFYP14_01890</name>
</gene>
<dbReference type="EMBL" id="CABHOF010000037">
    <property type="protein sequence ID" value="VUX65206.1"/>
    <property type="molecule type" value="Genomic_DNA"/>
</dbReference>
<proteinExistence type="predicted"/>